<dbReference type="AlphaFoldDB" id="A0AAW5JKC2"/>
<evidence type="ECO:0000313" key="1">
    <source>
        <dbReference type="EMBL" id="MCQ4770298.1"/>
    </source>
</evidence>
<evidence type="ECO:0000313" key="2">
    <source>
        <dbReference type="Proteomes" id="UP001204562"/>
    </source>
</evidence>
<dbReference type="InterPro" id="IPR046085">
    <property type="entry name" value="DUF6103"/>
</dbReference>
<dbReference type="RefSeq" id="WP_256303789.1">
    <property type="nucleotide sequence ID" value="NZ_JANFYS010000013.1"/>
</dbReference>
<sequence>MNDVELTIFFNEQRLEKLETYLLKKGSSPEHELQKLLEDLYERTVPEPERKELEAKLELQKELEDMQREASRRFAVIHFHQGDEDVFFTSELRNNFYSVANLYRSTLRDEIGKYSLDSIALCGFGGCSQISDIQFSKYCESMPDDPRVTALVEFDFDNSIVSVLDRVSDAWRTYDLHDVSTAMYKAERKSGLNLDARHAIFETALEDKAIEIANSDESQEAGPTLQM</sequence>
<dbReference type="Pfam" id="PF19598">
    <property type="entry name" value="DUF6103"/>
    <property type="match status" value="1"/>
</dbReference>
<organism evidence="1 2">
    <name type="scientific">Intestinimonas massiliensis</name>
    <name type="common">ex Afouda et al. 2020</name>
    <dbReference type="NCBI Taxonomy" id="1673721"/>
    <lineage>
        <taxon>Bacteria</taxon>
        <taxon>Bacillati</taxon>
        <taxon>Bacillota</taxon>
        <taxon>Clostridia</taxon>
        <taxon>Eubacteriales</taxon>
        <taxon>Intestinimonas</taxon>
    </lineage>
</organism>
<comment type="caution">
    <text evidence="1">The sequence shown here is derived from an EMBL/GenBank/DDBJ whole genome shotgun (WGS) entry which is preliminary data.</text>
</comment>
<name>A0AAW5JKC2_9FIRM</name>
<protein>
    <submittedName>
        <fullName evidence="1">DUF6103 family protein</fullName>
    </submittedName>
</protein>
<dbReference type="EMBL" id="JANFYS010000013">
    <property type="protein sequence ID" value="MCQ4770298.1"/>
    <property type="molecule type" value="Genomic_DNA"/>
</dbReference>
<accession>A0AAW5JKC2</accession>
<proteinExistence type="predicted"/>
<dbReference type="Proteomes" id="UP001204562">
    <property type="component" value="Unassembled WGS sequence"/>
</dbReference>
<reference evidence="1" key="1">
    <citation type="submission" date="2022-06" db="EMBL/GenBank/DDBJ databases">
        <title>Isolation of gut microbiota from human fecal samples.</title>
        <authorList>
            <person name="Pamer E.G."/>
            <person name="Barat B."/>
            <person name="Waligurski E."/>
            <person name="Medina S."/>
            <person name="Paddock L."/>
            <person name="Mostad J."/>
        </authorList>
    </citation>
    <scope>NUCLEOTIDE SEQUENCE</scope>
    <source>
        <strain evidence="1">DFI.9.91</strain>
    </source>
</reference>
<gene>
    <name evidence="1" type="ORF">NE579_07460</name>
</gene>